<feature type="chain" id="PRO_5014772953" evidence="1">
    <location>
        <begin position="17"/>
        <end position="108"/>
    </location>
</feature>
<dbReference type="AlphaFoldDB" id="A0A2M4DQP4"/>
<name>A0A2M4DQP4_ANODA</name>
<dbReference type="EMBL" id="GGFL01015684">
    <property type="protein sequence ID" value="MBW79862.1"/>
    <property type="molecule type" value="Transcribed_RNA"/>
</dbReference>
<evidence type="ECO:0000313" key="2">
    <source>
        <dbReference type="EMBL" id="MBW79862.1"/>
    </source>
</evidence>
<proteinExistence type="predicted"/>
<organism evidence="2">
    <name type="scientific">Anopheles darlingi</name>
    <name type="common">Mosquito</name>
    <dbReference type="NCBI Taxonomy" id="43151"/>
    <lineage>
        <taxon>Eukaryota</taxon>
        <taxon>Metazoa</taxon>
        <taxon>Ecdysozoa</taxon>
        <taxon>Arthropoda</taxon>
        <taxon>Hexapoda</taxon>
        <taxon>Insecta</taxon>
        <taxon>Pterygota</taxon>
        <taxon>Neoptera</taxon>
        <taxon>Endopterygota</taxon>
        <taxon>Diptera</taxon>
        <taxon>Nematocera</taxon>
        <taxon>Culicoidea</taxon>
        <taxon>Culicidae</taxon>
        <taxon>Anophelinae</taxon>
        <taxon>Anopheles</taxon>
    </lineage>
</organism>
<accession>A0A2M4DQP4</accession>
<evidence type="ECO:0000256" key="1">
    <source>
        <dbReference type="SAM" id="SignalP"/>
    </source>
</evidence>
<keyword evidence="1" id="KW-0732">Signal</keyword>
<dbReference type="VEuPathDB" id="VectorBase:ADAC006616"/>
<feature type="signal peptide" evidence="1">
    <location>
        <begin position="1"/>
        <end position="16"/>
    </location>
</feature>
<reference evidence="2" key="1">
    <citation type="submission" date="2018-01" db="EMBL/GenBank/DDBJ databases">
        <title>An insight into the sialome of Amazonian anophelines.</title>
        <authorList>
            <person name="Ribeiro J.M."/>
            <person name="Scarpassa V."/>
            <person name="Calvo E."/>
        </authorList>
    </citation>
    <scope>NUCLEOTIDE SEQUENCE</scope>
</reference>
<sequence>MSRALLFVIPQRLLSAAVVRCNRHSQLITRHWSKMSERQENTIVKGADSWFNKLRRHQIYGRGKLSGGHIQGSFGSVQWDHRRLEHGNLQYGQFSSHSEAIAGALDRP</sequence>
<protein>
    <submittedName>
        <fullName evidence="2">Putative secreted protein</fullName>
    </submittedName>
</protein>
<dbReference type="VEuPathDB" id="VectorBase:ADAR2_010022"/>